<evidence type="ECO:0000313" key="1">
    <source>
        <dbReference type="EMBL" id="MBT0960232.1"/>
    </source>
</evidence>
<gene>
    <name evidence="1" type="ORF">I8J34_03505</name>
</gene>
<evidence type="ECO:0000313" key="2">
    <source>
        <dbReference type="Proteomes" id="UP000694660"/>
    </source>
</evidence>
<proteinExistence type="predicted"/>
<organism evidence="1 2">
    <name type="scientific">Denitromonas iodatirespirans</name>
    <dbReference type="NCBI Taxonomy" id="2795389"/>
    <lineage>
        <taxon>Bacteria</taxon>
        <taxon>Pseudomonadati</taxon>
        <taxon>Pseudomonadota</taxon>
        <taxon>Betaproteobacteria</taxon>
        <taxon>Rhodocyclales</taxon>
        <taxon>Zoogloeaceae</taxon>
        <taxon>Denitromonas</taxon>
    </lineage>
</organism>
<dbReference type="Gene3D" id="1.10.30.50">
    <property type="match status" value="1"/>
</dbReference>
<comment type="caution">
    <text evidence="1">The sequence shown here is derived from an EMBL/GenBank/DDBJ whole genome shotgun (WGS) entry which is preliminary data.</text>
</comment>
<dbReference type="RefSeq" id="WP_214359985.1">
    <property type="nucleotide sequence ID" value="NZ_JAEKFT010000003.1"/>
</dbReference>
<dbReference type="AlphaFoldDB" id="A0A944HA54"/>
<protein>
    <recommendedName>
        <fullName evidence="3">HNH endonuclease</fullName>
    </recommendedName>
</protein>
<name>A0A944HA54_DENI1</name>
<sequence>MLKPIHRVACSPALAACQRLMQRFALWLCDPATADAHLNQQGLQPPVLASGIEANWLWKFLQRVDAGQSLLSRAQALAAMPAAQKAALAAWVQTVSALPTQFQPAPALWPVNRPVASESDWKAFKVLMEAFYEKGFRGGLPYLPNGTPTAAGGVNYADYVSAFRNAHRLNPTPDAREVCVLCGGPLGDTPHVDHWIIKSAFPLLSVCADNLQLICGTCNEAPNKGDKPVHSAGSFADWFHPYLRPGNGALQLDYVLPELSVQCSAAPPADQPKAANLDALLNLASRWTREFKAEYARHQDVMSRREQRRIQNAQARHTLAEIQSYVQQWQADLVPSEPHHEVHQTLAAALQDPSRLAAWHSELGLVT</sequence>
<evidence type="ECO:0008006" key="3">
    <source>
        <dbReference type="Google" id="ProtNLM"/>
    </source>
</evidence>
<reference evidence="2" key="1">
    <citation type="journal article" date="2022" name="ISME J.">
        <title>Genetic and phylogenetic analysis of dissimilatory iodate-reducing bacteria identifies potential niches across the world's oceans.</title>
        <authorList>
            <person name="Reyes-Umana V."/>
            <person name="Henning Z."/>
            <person name="Lee K."/>
            <person name="Barnum T.P."/>
            <person name="Coates J.D."/>
        </authorList>
    </citation>
    <scope>NUCLEOTIDE SEQUENCE [LARGE SCALE GENOMIC DNA]</scope>
    <source>
        <strain evidence="2">IR12</strain>
    </source>
</reference>
<keyword evidence="2" id="KW-1185">Reference proteome</keyword>
<dbReference type="EMBL" id="JAEKFT010000003">
    <property type="protein sequence ID" value="MBT0960232.1"/>
    <property type="molecule type" value="Genomic_DNA"/>
</dbReference>
<dbReference type="Proteomes" id="UP000694660">
    <property type="component" value="Unassembled WGS sequence"/>
</dbReference>
<accession>A0A944HA54</accession>